<keyword evidence="1" id="KW-0812">Transmembrane</keyword>
<dbReference type="EMBL" id="JABFAA010000010">
    <property type="protein sequence ID" value="MBA0693339.1"/>
    <property type="molecule type" value="Genomic_DNA"/>
</dbReference>
<feature type="transmembrane region" description="Helical" evidence="1">
    <location>
        <begin position="51"/>
        <end position="75"/>
    </location>
</feature>
<evidence type="ECO:0000256" key="1">
    <source>
        <dbReference type="SAM" id="Phobius"/>
    </source>
</evidence>
<dbReference type="PANTHER" id="PTHR37714">
    <property type="entry name" value="PROTEIN, PUTATIVE-RELATED"/>
    <property type="match status" value="1"/>
</dbReference>
<organism evidence="2 3">
    <name type="scientific">Gossypium aridum</name>
    <name type="common">American cotton</name>
    <name type="synonym">Erioxylum aridum</name>
    <dbReference type="NCBI Taxonomy" id="34290"/>
    <lineage>
        <taxon>Eukaryota</taxon>
        <taxon>Viridiplantae</taxon>
        <taxon>Streptophyta</taxon>
        <taxon>Embryophyta</taxon>
        <taxon>Tracheophyta</taxon>
        <taxon>Spermatophyta</taxon>
        <taxon>Magnoliopsida</taxon>
        <taxon>eudicotyledons</taxon>
        <taxon>Gunneridae</taxon>
        <taxon>Pentapetalae</taxon>
        <taxon>rosids</taxon>
        <taxon>malvids</taxon>
        <taxon>Malvales</taxon>
        <taxon>Malvaceae</taxon>
        <taxon>Malvoideae</taxon>
        <taxon>Gossypium</taxon>
    </lineage>
</organism>
<evidence type="ECO:0000313" key="3">
    <source>
        <dbReference type="Proteomes" id="UP000593577"/>
    </source>
</evidence>
<keyword evidence="3" id="KW-1185">Reference proteome</keyword>
<keyword evidence="1" id="KW-0472">Membrane</keyword>
<sequence length="166" mass="18142">DHAIWHTLKQVDDKWNLVSSCVNHDATTTAARFKVFHQELVIVFSLPPDSFWIMAISDVVVGNLLIIYLAVIAGIKAYGLVCGRNFGGWFVLMASTTVVGLILVGALTWDVSRKATQAISGEDQDAGSLQVHEMCKGGICWHGVAVRFPASQLRFSLPQQIPYGSL</sequence>
<dbReference type="PANTHER" id="PTHR37714:SF1">
    <property type="entry name" value="PROTEIN, PUTATIVE-RELATED"/>
    <property type="match status" value="1"/>
</dbReference>
<dbReference type="AlphaFoldDB" id="A0A7J8Y2W4"/>
<keyword evidence="1" id="KW-1133">Transmembrane helix</keyword>
<proteinExistence type="predicted"/>
<evidence type="ECO:0000313" key="2">
    <source>
        <dbReference type="EMBL" id="MBA0693339.1"/>
    </source>
</evidence>
<gene>
    <name evidence="2" type="ORF">Goari_003714</name>
</gene>
<protein>
    <submittedName>
        <fullName evidence="2">Uncharacterized protein</fullName>
    </submittedName>
</protein>
<feature type="non-terminal residue" evidence="2">
    <location>
        <position position="166"/>
    </location>
</feature>
<feature type="transmembrane region" description="Helical" evidence="1">
    <location>
        <begin position="87"/>
        <end position="109"/>
    </location>
</feature>
<comment type="caution">
    <text evidence="2">The sequence shown here is derived from an EMBL/GenBank/DDBJ whole genome shotgun (WGS) entry which is preliminary data.</text>
</comment>
<name>A0A7J8Y2W4_GOSAI</name>
<reference evidence="2 3" key="1">
    <citation type="journal article" date="2019" name="Genome Biol. Evol.">
        <title>Insights into the evolution of the New World diploid cottons (Gossypium, subgenus Houzingenia) based on genome sequencing.</title>
        <authorList>
            <person name="Grover C.E."/>
            <person name="Arick M.A. 2nd"/>
            <person name="Thrash A."/>
            <person name="Conover J.L."/>
            <person name="Sanders W.S."/>
            <person name="Peterson D.G."/>
            <person name="Frelichowski J.E."/>
            <person name="Scheffler J.A."/>
            <person name="Scheffler B.E."/>
            <person name="Wendel J.F."/>
        </authorList>
    </citation>
    <scope>NUCLEOTIDE SEQUENCE [LARGE SCALE GENOMIC DNA]</scope>
    <source>
        <strain evidence="2">185</strain>
        <tissue evidence="2">Leaf</tissue>
    </source>
</reference>
<accession>A0A7J8Y2W4</accession>
<dbReference type="Proteomes" id="UP000593577">
    <property type="component" value="Unassembled WGS sequence"/>
</dbReference>